<reference evidence="4 6" key="1">
    <citation type="submission" date="2017-09" db="EMBL/GenBank/DDBJ databases">
        <title>Genomics of the genus Arcobacter.</title>
        <authorList>
            <person name="Perez-Cataluna A."/>
            <person name="Figueras M.J."/>
            <person name="Salas-Masso N."/>
        </authorList>
    </citation>
    <scope>NUCLEOTIDE SEQUENCE [LARGE SCALE GENOMIC DNA]</scope>
    <source>
        <strain evidence="4 6">CECT 7837</strain>
    </source>
</reference>
<sequence>MNRFDEAAKTWDNKQTSIDSSNACVENLKKHITLKNNAQILDYGCGTGFIAFALSNETNNILGMDNSKGMVEKFNEKVKELNFSNLKAIKHNINEEDLPKNQFDLFISSMTMHHIKDTKMFAKKAYESLVDGGYICINDLEKEDGTFHAKHNNDGVEHFGYEIKELCKLFEEVGFEIISCDSVFIHERNDKKYPLFNLIGKK</sequence>
<evidence type="ECO:0000313" key="4">
    <source>
        <dbReference type="EMBL" id="RXI30319.1"/>
    </source>
</evidence>
<dbReference type="InterPro" id="IPR025714">
    <property type="entry name" value="Methyltranfer_dom"/>
</dbReference>
<dbReference type="AlphaFoldDB" id="A0A347U817"/>
<dbReference type="Proteomes" id="UP000290588">
    <property type="component" value="Unassembled WGS sequence"/>
</dbReference>
<dbReference type="Gene3D" id="3.40.50.150">
    <property type="entry name" value="Vaccinia Virus protein VP39"/>
    <property type="match status" value="1"/>
</dbReference>
<dbReference type="PANTHER" id="PTHR43861">
    <property type="entry name" value="TRANS-ACONITATE 2-METHYLTRANSFERASE-RELATED"/>
    <property type="match status" value="1"/>
</dbReference>
<accession>A0A347U817</accession>
<feature type="domain" description="Methyltransferase" evidence="2">
    <location>
        <begin position="35"/>
        <end position="148"/>
    </location>
</feature>
<protein>
    <submittedName>
        <fullName evidence="4">SAM-dependent methyltransferase</fullName>
    </submittedName>
</protein>
<organism evidence="4 6">
    <name type="scientific">Arcobacter ellisii</name>
    <dbReference type="NCBI Taxonomy" id="913109"/>
    <lineage>
        <taxon>Bacteria</taxon>
        <taxon>Pseudomonadati</taxon>
        <taxon>Campylobacterota</taxon>
        <taxon>Epsilonproteobacteria</taxon>
        <taxon>Campylobacterales</taxon>
        <taxon>Arcobacteraceae</taxon>
        <taxon>Arcobacter</taxon>
    </lineage>
</organism>
<evidence type="ECO:0000256" key="1">
    <source>
        <dbReference type="ARBA" id="ARBA00022679"/>
    </source>
</evidence>
<proteinExistence type="predicted"/>
<keyword evidence="4" id="KW-0489">Methyltransferase</keyword>
<evidence type="ECO:0000313" key="5">
    <source>
        <dbReference type="Proteomes" id="UP000262582"/>
    </source>
</evidence>
<dbReference type="Pfam" id="PF13847">
    <property type="entry name" value="Methyltransf_31"/>
    <property type="match status" value="1"/>
</dbReference>
<dbReference type="GO" id="GO:0032259">
    <property type="term" value="P:methylation"/>
    <property type="evidence" value="ECO:0007669"/>
    <property type="project" value="UniProtKB-KW"/>
</dbReference>
<dbReference type="EMBL" id="NXIG01000007">
    <property type="protein sequence ID" value="RXI30319.1"/>
    <property type="molecule type" value="Genomic_DNA"/>
</dbReference>
<evidence type="ECO:0000313" key="3">
    <source>
        <dbReference type="EMBL" id="AXX94995.1"/>
    </source>
</evidence>
<dbReference type="Proteomes" id="UP000262582">
    <property type="component" value="Chromosome"/>
</dbReference>
<dbReference type="SUPFAM" id="SSF53335">
    <property type="entry name" value="S-adenosyl-L-methionine-dependent methyltransferases"/>
    <property type="match status" value="1"/>
</dbReference>
<evidence type="ECO:0000313" key="6">
    <source>
        <dbReference type="Proteomes" id="UP000290588"/>
    </source>
</evidence>
<dbReference type="EMBL" id="CP032097">
    <property type="protein sequence ID" value="AXX94995.1"/>
    <property type="molecule type" value="Genomic_DNA"/>
</dbReference>
<gene>
    <name evidence="3" type="ORF">AELL_1332</name>
    <name evidence="4" type="ORF">CP962_08195</name>
</gene>
<reference evidence="3 5" key="2">
    <citation type="submission" date="2018-08" db="EMBL/GenBank/DDBJ databases">
        <title>Complete genome of the Arcobacter ellisii type strain LMG 26155.</title>
        <authorList>
            <person name="Miller W.G."/>
            <person name="Yee E."/>
            <person name="Bono J.L."/>
        </authorList>
    </citation>
    <scope>NUCLEOTIDE SEQUENCE [LARGE SCALE GENOMIC DNA]</scope>
    <source>
        <strain evidence="3 5">LMG 26155</strain>
    </source>
</reference>
<dbReference type="InterPro" id="IPR029063">
    <property type="entry name" value="SAM-dependent_MTases_sf"/>
</dbReference>
<keyword evidence="1" id="KW-0808">Transferase</keyword>
<name>A0A347U817_9BACT</name>
<keyword evidence="5" id="KW-1185">Reference proteome</keyword>
<dbReference type="CDD" id="cd02440">
    <property type="entry name" value="AdoMet_MTases"/>
    <property type="match status" value="1"/>
</dbReference>
<dbReference type="GO" id="GO:0008168">
    <property type="term" value="F:methyltransferase activity"/>
    <property type="evidence" value="ECO:0007669"/>
    <property type="project" value="UniProtKB-KW"/>
</dbReference>
<dbReference type="OrthoDB" id="9791837at2"/>
<dbReference type="RefSeq" id="WP_118917191.1">
    <property type="nucleotide sequence ID" value="NZ_CP032097.1"/>
</dbReference>
<dbReference type="KEGG" id="aell:AELL_1332"/>
<dbReference type="PANTHER" id="PTHR43861:SF3">
    <property type="entry name" value="PUTATIVE (AFU_ORTHOLOGUE AFUA_2G14390)-RELATED"/>
    <property type="match status" value="1"/>
</dbReference>
<evidence type="ECO:0000259" key="2">
    <source>
        <dbReference type="Pfam" id="PF13847"/>
    </source>
</evidence>